<gene>
    <name evidence="1" type="ORF">J1N35_000737</name>
</gene>
<evidence type="ECO:0000313" key="1">
    <source>
        <dbReference type="EMBL" id="KAH1129359.1"/>
    </source>
</evidence>
<sequence length="224" mass="25302">MSLAHWAKQCITNGTLYQVIDHYLIRKIAPECFKVFVKIAESCIVDLGTDRPSMNDVMKRLGFVIELQKTADVEMSKMYLTSECSYLDIVFSIAWDMDFDDESEVDLKLDSNLDKKSYQPPTPNKLFEVLGRSDSPDNTPSSCISNAANTGMSSMCSTEVGNASPLNAMKKEPLSFKEMFNEQEESPQRLESGTPKLRSKKLHLVKIQRMKEACLLGRSQNRLP</sequence>
<dbReference type="PANTHER" id="PTHR27003">
    <property type="entry name" value="OS07G0166700 PROTEIN"/>
    <property type="match status" value="1"/>
</dbReference>
<dbReference type="AlphaFoldDB" id="A0A9D3WIN7"/>
<comment type="caution">
    <text evidence="1">The sequence shown here is derived from an EMBL/GenBank/DDBJ whole genome shotgun (WGS) entry which is preliminary data.</text>
</comment>
<proteinExistence type="predicted"/>
<dbReference type="PANTHER" id="PTHR27003:SF451">
    <property type="entry name" value="PROTEIN KINASE DOMAIN-CONTAINING PROTEIN"/>
    <property type="match status" value="1"/>
</dbReference>
<dbReference type="InterPro" id="IPR045272">
    <property type="entry name" value="ANXUR1/2-like"/>
</dbReference>
<keyword evidence="2" id="KW-1185">Reference proteome</keyword>
<dbReference type="Gene3D" id="1.10.510.10">
    <property type="entry name" value="Transferase(Phosphotransferase) domain 1"/>
    <property type="match status" value="1"/>
</dbReference>
<dbReference type="GO" id="GO:0004714">
    <property type="term" value="F:transmembrane receptor protein tyrosine kinase activity"/>
    <property type="evidence" value="ECO:0007669"/>
    <property type="project" value="InterPro"/>
</dbReference>
<dbReference type="OrthoDB" id="1932581at2759"/>
<reference evidence="1 2" key="1">
    <citation type="journal article" date="2021" name="Plant Biotechnol. J.">
        <title>Multi-omics assisted identification of the key and species-specific regulatory components of drought-tolerant mechanisms in Gossypium stocksii.</title>
        <authorList>
            <person name="Yu D."/>
            <person name="Ke L."/>
            <person name="Zhang D."/>
            <person name="Wu Y."/>
            <person name="Sun Y."/>
            <person name="Mei J."/>
            <person name="Sun J."/>
            <person name="Sun Y."/>
        </authorList>
    </citation>
    <scope>NUCLEOTIDE SEQUENCE [LARGE SCALE GENOMIC DNA]</scope>
    <source>
        <strain evidence="2">cv. E1</strain>
        <tissue evidence="1">Leaf</tissue>
    </source>
</reference>
<protein>
    <submittedName>
        <fullName evidence="1">Uncharacterized protein</fullName>
    </submittedName>
</protein>
<name>A0A9D3WIN7_9ROSI</name>
<evidence type="ECO:0000313" key="2">
    <source>
        <dbReference type="Proteomes" id="UP000828251"/>
    </source>
</evidence>
<accession>A0A9D3WIN7</accession>
<dbReference type="GO" id="GO:0005886">
    <property type="term" value="C:plasma membrane"/>
    <property type="evidence" value="ECO:0007669"/>
    <property type="project" value="TreeGrafter"/>
</dbReference>
<dbReference type="Proteomes" id="UP000828251">
    <property type="component" value="Unassembled WGS sequence"/>
</dbReference>
<dbReference type="GO" id="GO:0009506">
    <property type="term" value="C:plasmodesma"/>
    <property type="evidence" value="ECO:0007669"/>
    <property type="project" value="TreeGrafter"/>
</dbReference>
<dbReference type="EMBL" id="JAIQCV010000001">
    <property type="protein sequence ID" value="KAH1129359.1"/>
    <property type="molecule type" value="Genomic_DNA"/>
</dbReference>
<organism evidence="1 2">
    <name type="scientific">Gossypium stocksii</name>
    <dbReference type="NCBI Taxonomy" id="47602"/>
    <lineage>
        <taxon>Eukaryota</taxon>
        <taxon>Viridiplantae</taxon>
        <taxon>Streptophyta</taxon>
        <taxon>Embryophyta</taxon>
        <taxon>Tracheophyta</taxon>
        <taxon>Spermatophyta</taxon>
        <taxon>Magnoliopsida</taxon>
        <taxon>eudicotyledons</taxon>
        <taxon>Gunneridae</taxon>
        <taxon>Pentapetalae</taxon>
        <taxon>rosids</taxon>
        <taxon>malvids</taxon>
        <taxon>Malvales</taxon>
        <taxon>Malvaceae</taxon>
        <taxon>Malvoideae</taxon>
        <taxon>Gossypium</taxon>
    </lineage>
</organism>